<evidence type="ECO:0000256" key="1">
    <source>
        <dbReference type="ARBA" id="ARBA00004571"/>
    </source>
</evidence>
<dbReference type="PROSITE" id="PS52016">
    <property type="entry name" value="TONB_DEPENDENT_REC_3"/>
    <property type="match status" value="1"/>
</dbReference>
<keyword evidence="10" id="KW-0732">Signal</keyword>
<evidence type="ECO:0000256" key="7">
    <source>
        <dbReference type="ARBA" id="ARBA00023237"/>
    </source>
</evidence>
<evidence type="ECO:0000313" key="13">
    <source>
        <dbReference type="EMBL" id="MDU0113269.1"/>
    </source>
</evidence>
<keyword evidence="6 8" id="KW-0472">Membrane</keyword>
<reference evidence="13 14" key="1">
    <citation type="submission" date="2023-10" db="EMBL/GenBank/DDBJ databases">
        <title>Psychrosphaera aquimaarina strain SW33 isolated from seawater.</title>
        <authorList>
            <person name="Bayburt H."/>
            <person name="Kim J.M."/>
            <person name="Choi B.J."/>
            <person name="Jeon C.O."/>
        </authorList>
    </citation>
    <scope>NUCLEOTIDE SEQUENCE [LARGE SCALE GENOMIC DNA]</scope>
    <source>
        <strain evidence="13 14">KCTC 52743</strain>
    </source>
</reference>
<keyword evidence="2 8" id="KW-0813">Transport</keyword>
<name>A0ABU3R0T2_9GAMM</name>
<evidence type="ECO:0000256" key="3">
    <source>
        <dbReference type="ARBA" id="ARBA00022452"/>
    </source>
</evidence>
<feature type="signal peptide" evidence="10">
    <location>
        <begin position="1"/>
        <end position="25"/>
    </location>
</feature>
<dbReference type="EMBL" id="JAWCUA010000007">
    <property type="protein sequence ID" value="MDU0113269.1"/>
    <property type="molecule type" value="Genomic_DNA"/>
</dbReference>
<dbReference type="InterPro" id="IPR039426">
    <property type="entry name" value="TonB-dep_rcpt-like"/>
</dbReference>
<evidence type="ECO:0000256" key="10">
    <source>
        <dbReference type="SAM" id="SignalP"/>
    </source>
</evidence>
<dbReference type="Gene3D" id="2.170.130.10">
    <property type="entry name" value="TonB-dependent receptor, plug domain"/>
    <property type="match status" value="1"/>
</dbReference>
<dbReference type="InterPro" id="IPR000531">
    <property type="entry name" value="Beta-barrel_TonB"/>
</dbReference>
<evidence type="ECO:0000313" key="14">
    <source>
        <dbReference type="Proteomes" id="UP001257914"/>
    </source>
</evidence>
<keyword evidence="4 8" id="KW-0812">Transmembrane</keyword>
<keyword evidence="13" id="KW-0675">Receptor</keyword>
<dbReference type="SUPFAM" id="SSF56935">
    <property type="entry name" value="Porins"/>
    <property type="match status" value="1"/>
</dbReference>
<dbReference type="Pfam" id="PF07715">
    <property type="entry name" value="Plug"/>
    <property type="match status" value="1"/>
</dbReference>
<dbReference type="InterPro" id="IPR037066">
    <property type="entry name" value="Plug_dom_sf"/>
</dbReference>
<protein>
    <submittedName>
        <fullName evidence="13">TonB-dependent receptor</fullName>
    </submittedName>
</protein>
<dbReference type="RefSeq" id="WP_315946881.1">
    <property type="nucleotide sequence ID" value="NZ_JAWCUA010000007.1"/>
</dbReference>
<feature type="domain" description="TonB-dependent receptor plug" evidence="12">
    <location>
        <begin position="57"/>
        <end position="167"/>
    </location>
</feature>
<evidence type="ECO:0000256" key="5">
    <source>
        <dbReference type="ARBA" id="ARBA00023077"/>
    </source>
</evidence>
<dbReference type="Gene3D" id="2.40.170.20">
    <property type="entry name" value="TonB-dependent receptor, beta-barrel domain"/>
    <property type="match status" value="1"/>
</dbReference>
<gene>
    <name evidence="13" type="ORF">RT723_09735</name>
</gene>
<dbReference type="PANTHER" id="PTHR30442:SF0">
    <property type="entry name" value="FE(3+) DICITRATE TRANSPORT PROTEIN FECA"/>
    <property type="match status" value="1"/>
</dbReference>
<keyword evidence="5 9" id="KW-0798">TonB box</keyword>
<feature type="chain" id="PRO_5045213648" evidence="10">
    <location>
        <begin position="26"/>
        <end position="747"/>
    </location>
</feature>
<dbReference type="InterPro" id="IPR036942">
    <property type="entry name" value="Beta-barrel_TonB_sf"/>
</dbReference>
<accession>A0ABU3R0T2</accession>
<comment type="similarity">
    <text evidence="8 9">Belongs to the TonB-dependent receptor family.</text>
</comment>
<feature type="domain" description="TonB-dependent receptor-like beta-barrel" evidence="11">
    <location>
        <begin position="277"/>
        <end position="717"/>
    </location>
</feature>
<dbReference type="InterPro" id="IPR012910">
    <property type="entry name" value="Plug_dom"/>
</dbReference>
<dbReference type="Proteomes" id="UP001257914">
    <property type="component" value="Unassembled WGS sequence"/>
</dbReference>
<organism evidence="13 14">
    <name type="scientific">Psychrosphaera aquimarina</name>
    <dbReference type="NCBI Taxonomy" id="2044854"/>
    <lineage>
        <taxon>Bacteria</taxon>
        <taxon>Pseudomonadati</taxon>
        <taxon>Pseudomonadota</taxon>
        <taxon>Gammaproteobacteria</taxon>
        <taxon>Alteromonadales</taxon>
        <taxon>Pseudoalteromonadaceae</taxon>
        <taxon>Psychrosphaera</taxon>
    </lineage>
</organism>
<comment type="subcellular location">
    <subcellularLocation>
        <location evidence="1 8">Cell outer membrane</location>
        <topology evidence="1 8">Multi-pass membrane protein</topology>
    </subcellularLocation>
</comment>
<evidence type="ECO:0000256" key="6">
    <source>
        <dbReference type="ARBA" id="ARBA00023136"/>
    </source>
</evidence>
<keyword evidence="7 8" id="KW-0998">Cell outer membrane</keyword>
<evidence type="ECO:0000256" key="9">
    <source>
        <dbReference type="RuleBase" id="RU003357"/>
    </source>
</evidence>
<keyword evidence="14" id="KW-1185">Reference proteome</keyword>
<comment type="caution">
    <text evidence="13">The sequence shown here is derived from an EMBL/GenBank/DDBJ whole genome shotgun (WGS) entry which is preliminary data.</text>
</comment>
<evidence type="ECO:0000256" key="8">
    <source>
        <dbReference type="PROSITE-ProRule" id="PRU01360"/>
    </source>
</evidence>
<dbReference type="PANTHER" id="PTHR30442">
    <property type="entry name" value="IRON III DICITRATE TRANSPORT PROTEIN FECA"/>
    <property type="match status" value="1"/>
</dbReference>
<evidence type="ECO:0000256" key="2">
    <source>
        <dbReference type="ARBA" id="ARBA00022448"/>
    </source>
</evidence>
<sequence>MNTNNNKLQITLALVTALFVVSTFAQDNKESEPKENVKKTTTELVERLQIIGHSDKLRKEAGSATLISEVELEKFKFDDINRILYNVPGVNIREEDGYGLRPNIGFRGATPERSKKITVMEDGILIGPAPYSAPAAYYFPMMSKMTALEVFKGPAAIKYGPNTVAGALNMTTRQVPDSAEGMIDLASGSDGLFKSKMYFGDTINNFGYLVEGIHLQADGFKELDNGANTGFNKNDLMTKFQYNLSRNGLTQLVELKLSLATEKSDETYLGLSDLDFSENPNRRYLASQNDLMDWDHKQVQLTHFIAAERFDITTRVYRNEFTRSWNKINGFKGGLFNRDLQEILKNPEDEVNALFYEVLTGERDTIQEYEKIVLGDNYREYYSQGIQSELQASYSVLGLDHKFNVGVRIHKDQINRKHTEDTFLMRDAQLVSDGSSTVSTTTNLEKTDATALFLKDTISLNDLEITLGVRGEFFDSLYQNQAVDKENDWLKKETSLWLPSISGFYTFNDNAGLLFGIHEGFVPTSPQESPLIEIENSINYEFGGRFNNGNTKAELIVFYNDIKNLKEGCSFSAAASCGDSLDEEFNGGEVDVYGVEFSASRNYRLANGWNAPISFVYTYTTSEFKNDFHSDFPMWGTIEQGDHLPYLPQNQVTVNVGLLSNNWEMGVIARYFDEMQEASGDNVLLSDVVIESYTVFDFSATYDLDTHGLVYFKVDNLLDNQVIVSRRPYGARPSKPQQFQLGYQYRF</sequence>
<evidence type="ECO:0000256" key="4">
    <source>
        <dbReference type="ARBA" id="ARBA00022692"/>
    </source>
</evidence>
<keyword evidence="3 8" id="KW-1134">Transmembrane beta strand</keyword>
<evidence type="ECO:0000259" key="12">
    <source>
        <dbReference type="Pfam" id="PF07715"/>
    </source>
</evidence>
<evidence type="ECO:0000259" key="11">
    <source>
        <dbReference type="Pfam" id="PF00593"/>
    </source>
</evidence>
<dbReference type="Pfam" id="PF00593">
    <property type="entry name" value="TonB_dep_Rec_b-barrel"/>
    <property type="match status" value="1"/>
</dbReference>
<proteinExistence type="inferred from homology"/>